<dbReference type="Gene3D" id="2.40.10.220">
    <property type="entry name" value="predicted glycosyltransferase like domains"/>
    <property type="match status" value="1"/>
</dbReference>
<proteinExistence type="predicted"/>
<evidence type="ECO:0000259" key="1">
    <source>
        <dbReference type="Pfam" id="PF07238"/>
    </source>
</evidence>
<dbReference type="OrthoDB" id="5792836at2"/>
<feature type="domain" description="PilZ" evidence="1">
    <location>
        <begin position="111"/>
        <end position="216"/>
    </location>
</feature>
<reference evidence="2 3" key="1">
    <citation type="submission" date="2018-05" db="EMBL/GenBank/DDBJ databases">
        <title>Abyssibacter profundi OUC007T gen. nov., sp. nov, a marine bacterium isolated from seawater of the Mariana Trench.</title>
        <authorList>
            <person name="Zhou S."/>
        </authorList>
    </citation>
    <scope>NUCLEOTIDE SEQUENCE [LARGE SCALE GENOMIC DNA]</scope>
    <source>
        <strain evidence="2 3">OUC007</strain>
    </source>
</reference>
<dbReference type="RefSeq" id="WP_109721483.1">
    <property type="nucleotide sequence ID" value="NZ_QEQK01000018.1"/>
</dbReference>
<protein>
    <recommendedName>
        <fullName evidence="1">PilZ domain-containing protein</fullName>
    </recommendedName>
</protein>
<accession>A0A383XQ93</accession>
<evidence type="ECO:0000313" key="3">
    <source>
        <dbReference type="Proteomes" id="UP000251800"/>
    </source>
</evidence>
<comment type="caution">
    <text evidence="2">The sequence shown here is derived from an EMBL/GenBank/DDBJ whole genome shotgun (WGS) entry which is preliminary data.</text>
</comment>
<dbReference type="AlphaFoldDB" id="A0A383XQ93"/>
<dbReference type="InterPro" id="IPR009875">
    <property type="entry name" value="PilZ_domain"/>
</dbReference>
<dbReference type="Gene3D" id="2.30.110.10">
    <property type="entry name" value="Electron Transport, Fmn-binding Protein, Chain A"/>
    <property type="match status" value="1"/>
</dbReference>
<dbReference type="InterPro" id="IPR012349">
    <property type="entry name" value="Split_barrel_FMN-bd"/>
</dbReference>
<dbReference type="GO" id="GO:0035438">
    <property type="term" value="F:cyclic-di-GMP binding"/>
    <property type="evidence" value="ECO:0007669"/>
    <property type="project" value="InterPro"/>
</dbReference>
<dbReference type="SUPFAM" id="SSF141371">
    <property type="entry name" value="PilZ domain-like"/>
    <property type="match status" value="1"/>
</dbReference>
<dbReference type="EMBL" id="QEQK01000018">
    <property type="protein sequence ID" value="PWN54797.1"/>
    <property type="molecule type" value="Genomic_DNA"/>
</dbReference>
<evidence type="ECO:0000313" key="2">
    <source>
        <dbReference type="EMBL" id="PWN54797.1"/>
    </source>
</evidence>
<dbReference type="Pfam" id="PF07238">
    <property type="entry name" value="PilZ"/>
    <property type="match status" value="1"/>
</dbReference>
<organism evidence="2 3">
    <name type="scientific">Abyssibacter profundi</name>
    <dbReference type="NCBI Taxonomy" id="2182787"/>
    <lineage>
        <taxon>Bacteria</taxon>
        <taxon>Pseudomonadati</taxon>
        <taxon>Pseudomonadota</taxon>
        <taxon>Gammaproteobacteria</taxon>
        <taxon>Chromatiales</taxon>
        <taxon>Oceanococcaceae</taxon>
        <taxon>Abyssibacter</taxon>
    </lineage>
</organism>
<dbReference type="Proteomes" id="UP000251800">
    <property type="component" value="Unassembled WGS sequence"/>
</dbReference>
<name>A0A383XQ93_9GAMM</name>
<sequence length="231" mass="25650">MADTDTQAWQRVELRADVLTLLGKLAQSRQPVTLTQASRHYLSLLLTLDAQRDELLFDAPAGGFAKLKPRSLLDAQARVAGYGLRFATHVDSLVDDGSLITALPQWVEHAQRRRAHRVNVPRSMPIRATLFPLGGAPVRVRVTDISTQGFGAHVRGEMADEFHPGRVLDGAFGLHGSAFYAPITVRGVRRRGGEMAMGGEFARLDPEDRRTVEREVVELERYWRPRHAAVG</sequence>
<gene>
    <name evidence="2" type="ORF">DEH80_15775</name>
</gene>
<keyword evidence="3" id="KW-1185">Reference proteome</keyword>